<keyword evidence="1" id="KW-0812">Transmembrane</keyword>
<keyword evidence="3" id="KW-1185">Reference proteome</keyword>
<accession>A0AAN9ILX9</accession>
<sequence length="159" mass="18528">MVILRRAYGIGRIEDGPRRSRFFPLSTRWRLLLILIIIAMLICPSSGEALPPNLEARNDSIAWMEDASRNFNLKSTYDLIIILNPFLLLQNRNLLLLIVLKHYSQLLLLLLRCRVDEVNILFAGKSENWMRLFRVSLSDCFLRKDIELAGLRLKQAEVY</sequence>
<organism evidence="2 3">
    <name type="scientific">Crotalaria pallida</name>
    <name type="common">Smooth rattlebox</name>
    <name type="synonym">Crotalaria striata</name>
    <dbReference type="NCBI Taxonomy" id="3830"/>
    <lineage>
        <taxon>Eukaryota</taxon>
        <taxon>Viridiplantae</taxon>
        <taxon>Streptophyta</taxon>
        <taxon>Embryophyta</taxon>
        <taxon>Tracheophyta</taxon>
        <taxon>Spermatophyta</taxon>
        <taxon>Magnoliopsida</taxon>
        <taxon>eudicotyledons</taxon>
        <taxon>Gunneridae</taxon>
        <taxon>Pentapetalae</taxon>
        <taxon>rosids</taxon>
        <taxon>fabids</taxon>
        <taxon>Fabales</taxon>
        <taxon>Fabaceae</taxon>
        <taxon>Papilionoideae</taxon>
        <taxon>50 kb inversion clade</taxon>
        <taxon>genistoids sensu lato</taxon>
        <taxon>core genistoids</taxon>
        <taxon>Crotalarieae</taxon>
        <taxon>Crotalaria</taxon>
    </lineage>
</organism>
<name>A0AAN9ILX9_CROPI</name>
<dbReference type="AlphaFoldDB" id="A0AAN9ILX9"/>
<evidence type="ECO:0000313" key="2">
    <source>
        <dbReference type="EMBL" id="KAK7282457.1"/>
    </source>
</evidence>
<protein>
    <submittedName>
        <fullName evidence="2">Uncharacterized protein</fullName>
    </submittedName>
</protein>
<keyword evidence="1" id="KW-1133">Transmembrane helix</keyword>
<evidence type="ECO:0000256" key="1">
    <source>
        <dbReference type="SAM" id="Phobius"/>
    </source>
</evidence>
<comment type="caution">
    <text evidence="2">The sequence shown here is derived from an EMBL/GenBank/DDBJ whole genome shotgun (WGS) entry which is preliminary data.</text>
</comment>
<reference evidence="2 3" key="1">
    <citation type="submission" date="2024-01" db="EMBL/GenBank/DDBJ databases">
        <title>The genomes of 5 underutilized Papilionoideae crops provide insights into root nodulation and disease resistanc.</title>
        <authorList>
            <person name="Yuan L."/>
        </authorList>
    </citation>
    <scope>NUCLEOTIDE SEQUENCE [LARGE SCALE GENOMIC DNA]</scope>
    <source>
        <strain evidence="2">ZHUSHIDOU_FW_LH</strain>
        <tissue evidence="2">Leaf</tissue>
    </source>
</reference>
<gene>
    <name evidence="2" type="ORF">RIF29_11250</name>
</gene>
<dbReference type="Proteomes" id="UP001372338">
    <property type="component" value="Unassembled WGS sequence"/>
</dbReference>
<keyword evidence="1" id="KW-0472">Membrane</keyword>
<evidence type="ECO:0000313" key="3">
    <source>
        <dbReference type="Proteomes" id="UP001372338"/>
    </source>
</evidence>
<proteinExistence type="predicted"/>
<feature type="transmembrane region" description="Helical" evidence="1">
    <location>
        <begin position="29"/>
        <end position="47"/>
    </location>
</feature>
<dbReference type="EMBL" id="JAYWIO010000002">
    <property type="protein sequence ID" value="KAK7282457.1"/>
    <property type="molecule type" value="Genomic_DNA"/>
</dbReference>